<dbReference type="SUPFAM" id="SSF51735">
    <property type="entry name" value="NAD(P)-binding Rossmann-fold domains"/>
    <property type="match status" value="1"/>
</dbReference>
<keyword evidence="2" id="KW-0560">Oxidoreductase</keyword>
<dbReference type="PANTHER" id="PTHR24320">
    <property type="entry name" value="RETINOL DEHYDROGENASE"/>
    <property type="match status" value="1"/>
</dbReference>
<dbReference type="GO" id="GO:0016491">
    <property type="term" value="F:oxidoreductase activity"/>
    <property type="evidence" value="ECO:0007669"/>
    <property type="project" value="UniProtKB-KW"/>
</dbReference>
<protein>
    <submittedName>
        <fullName evidence="3">NAD(P)-binding protein</fullName>
    </submittedName>
</protein>
<dbReference type="InterPro" id="IPR036291">
    <property type="entry name" value="NAD(P)-bd_dom_sf"/>
</dbReference>
<evidence type="ECO:0000256" key="2">
    <source>
        <dbReference type="ARBA" id="ARBA00023002"/>
    </source>
</evidence>
<proteinExistence type="inferred from homology"/>
<gene>
    <name evidence="3" type="ORF">OH76DRAFT_1459458</name>
</gene>
<sequence>MVASITSNRNFNASTTGEEAARALSSSIAGKTILVTGVTPGGLGAHFVKVVAAHQPKLLILAGRSATKTRGRTLELDLSSQVNVRKAAAEVLFWQGPVDVLVNTAAVMGTPYEKTVDGIEMQFGTNHIGHFLFTNLIMRKLLESSTGPRVVNVSSAGHRRSDIRWDDVGFQDGKAYHKFRAYGQSKTANILFSLELVQRLGSKGLQAFSLDPGAVPTNLSRYVVDGDGAAAKALDKEMGFKQGSDTFPYTWKNLTQGTATHVVAAFDPKLDEHNGSYLKDCQLAPVDELQPFAADKNSATRLWKLSEELVGQSFVY</sequence>
<organism evidence="3 4">
    <name type="scientific">Lentinus brumalis</name>
    <dbReference type="NCBI Taxonomy" id="2498619"/>
    <lineage>
        <taxon>Eukaryota</taxon>
        <taxon>Fungi</taxon>
        <taxon>Dikarya</taxon>
        <taxon>Basidiomycota</taxon>
        <taxon>Agaricomycotina</taxon>
        <taxon>Agaricomycetes</taxon>
        <taxon>Polyporales</taxon>
        <taxon>Polyporaceae</taxon>
        <taxon>Lentinus</taxon>
    </lineage>
</organism>
<dbReference type="STRING" id="139420.A0A371CK24"/>
<dbReference type="Proteomes" id="UP000256964">
    <property type="component" value="Unassembled WGS sequence"/>
</dbReference>
<evidence type="ECO:0000313" key="4">
    <source>
        <dbReference type="Proteomes" id="UP000256964"/>
    </source>
</evidence>
<dbReference type="Gene3D" id="3.40.50.720">
    <property type="entry name" value="NAD(P)-binding Rossmann-like Domain"/>
    <property type="match status" value="1"/>
</dbReference>
<name>A0A371CK24_9APHY</name>
<dbReference type="PANTHER" id="PTHR24320:SF283">
    <property type="entry name" value="RETINOL DEHYDROGENASE 11"/>
    <property type="match status" value="1"/>
</dbReference>
<reference evidence="3 4" key="1">
    <citation type="journal article" date="2018" name="Biotechnol. Biofuels">
        <title>Integrative visual omics of the white-rot fungus Polyporus brumalis exposes the biotechnological potential of its oxidative enzymes for delignifying raw plant biomass.</title>
        <authorList>
            <person name="Miyauchi S."/>
            <person name="Rancon A."/>
            <person name="Drula E."/>
            <person name="Hage H."/>
            <person name="Chaduli D."/>
            <person name="Favel A."/>
            <person name="Grisel S."/>
            <person name="Henrissat B."/>
            <person name="Herpoel-Gimbert I."/>
            <person name="Ruiz-Duenas F.J."/>
            <person name="Chevret D."/>
            <person name="Hainaut M."/>
            <person name="Lin J."/>
            <person name="Wang M."/>
            <person name="Pangilinan J."/>
            <person name="Lipzen A."/>
            <person name="Lesage-Meessen L."/>
            <person name="Navarro D."/>
            <person name="Riley R."/>
            <person name="Grigoriev I.V."/>
            <person name="Zhou S."/>
            <person name="Raouche S."/>
            <person name="Rosso M.N."/>
        </authorList>
    </citation>
    <scope>NUCLEOTIDE SEQUENCE [LARGE SCALE GENOMIC DNA]</scope>
    <source>
        <strain evidence="3 4">BRFM 1820</strain>
    </source>
</reference>
<dbReference type="Pfam" id="PF00106">
    <property type="entry name" value="adh_short"/>
    <property type="match status" value="1"/>
</dbReference>
<evidence type="ECO:0000256" key="1">
    <source>
        <dbReference type="ARBA" id="ARBA00006484"/>
    </source>
</evidence>
<dbReference type="OrthoDB" id="191139at2759"/>
<dbReference type="EMBL" id="KZ857544">
    <property type="protein sequence ID" value="RDX40636.1"/>
    <property type="molecule type" value="Genomic_DNA"/>
</dbReference>
<accession>A0A371CK24</accession>
<dbReference type="InterPro" id="IPR002347">
    <property type="entry name" value="SDR_fam"/>
</dbReference>
<evidence type="ECO:0000313" key="3">
    <source>
        <dbReference type="EMBL" id="RDX40636.1"/>
    </source>
</evidence>
<dbReference type="PRINTS" id="PR00081">
    <property type="entry name" value="GDHRDH"/>
</dbReference>
<keyword evidence="4" id="KW-1185">Reference proteome</keyword>
<dbReference type="AlphaFoldDB" id="A0A371CK24"/>
<comment type="similarity">
    <text evidence="1">Belongs to the short-chain dehydrogenases/reductases (SDR) family.</text>
</comment>